<sequence>MARSTAIYTVDDITGELAHETVLFALDGVAYEIDLTAEHADHLRELLDRYVSHGRRTGGRKLRPRLVSNPVLVARPVAQPGPKSAAKPATKRSPRKAAEPAAPAKPQPAARKAPRPTRRRTKRTDPAAAARASTRSPAIPEVRFSAPEN</sequence>
<feature type="compositionally biased region" description="Basic residues" evidence="1">
    <location>
        <begin position="54"/>
        <end position="64"/>
    </location>
</feature>
<dbReference type="AlphaFoldDB" id="H8GBW8"/>
<dbReference type="HOGENOM" id="CLU_1685314_0_0_11"/>
<dbReference type="Pfam" id="PF11774">
    <property type="entry name" value="Lsr2"/>
    <property type="match status" value="1"/>
</dbReference>
<evidence type="ECO:0000256" key="1">
    <source>
        <dbReference type="SAM" id="MobiDB-lite"/>
    </source>
</evidence>
<dbReference type="RefSeq" id="WP_005444245.1">
    <property type="nucleotide sequence ID" value="NZ_CM001466.1"/>
</dbReference>
<protein>
    <submittedName>
        <fullName evidence="3">Lsr2</fullName>
    </submittedName>
</protein>
<name>H8GBW8_9PSEU</name>
<dbReference type="GO" id="GO:0003677">
    <property type="term" value="F:DNA binding"/>
    <property type="evidence" value="ECO:0007669"/>
    <property type="project" value="InterPro"/>
</dbReference>
<feature type="domain" description="Lsr2 dimerization" evidence="2">
    <location>
        <begin position="1"/>
        <end position="58"/>
    </location>
</feature>
<feature type="compositionally biased region" description="Low complexity" evidence="1">
    <location>
        <begin position="99"/>
        <end position="111"/>
    </location>
</feature>
<reference evidence="3 4" key="1">
    <citation type="journal article" date="2012" name="Stand. Genomic Sci.">
        <title>Genome sequence of the soil bacterium Saccharomonospora azurea type strain (NA-128(T)).</title>
        <authorList>
            <person name="Klenk H.P."/>
            <person name="Held B."/>
            <person name="Lucas S."/>
            <person name="Lapidus A."/>
            <person name="Copeland A."/>
            <person name="Hammon N."/>
            <person name="Pitluck S."/>
            <person name="Goodwin L.A."/>
            <person name="Han C."/>
            <person name="Tapia R."/>
            <person name="Brambilla E.M."/>
            <person name="Potter G."/>
            <person name="Land M."/>
            <person name="Ivanova N."/>
            <person name="Rohde M."/>
            <person name="Goker M."/>
            <person name="Detter J.C."/>
            <person name="Kyrpides N.C."/>
            <person name="Woyke T."/>
        </authorList>
    </citation>
    <scope>NUCLEOTIDE SEQUENCE [LARGE SCALE GENOMIC DNA]</scope>
    <source>
        <strain evidence="3 4">NA-128</strain>
    </source>
</reference>
<dbReference type="Gene3D" id="3.30.60.230">
    <property type="entry name" value="Lsr2, dimerization domain"/>
    <property type="match status" value="1"/>
</dbReference>
<dbReference type="EMBL" id="CM001466">
    <property type="protein sequence ID" value="EHY90737.1"/>
    <property type="molecule type" value="Genomic_DNA"/>
</dbReference>
<dbReference type="OrthoDB" id="3631786at2"/>
<evidence type="ECO:0000313" key="4">
    <source>
        <dbReference type="Proteomes" id="UP000004705"/>
    </source>
</evidence>
<feature type="compositionally biased region" description="Low complexity" evidence="1">
    <location>
        <begin position="126"/>
        <end position="140"/>
    </location>
</feature>
<feature type="compositionally biased region" description="Basic residues" evidence="1">
    <location>
        <begin position="112"/>
        <end position="122"/>
    </location>
</feature>
<dbReference type="InterPro" id="IPR042261">
    <property type="entry name" value="Lsr2-like_dimerization"/>
</dbReference>
<evidence type="ECO:0000259" key="2">
    <source>
        <dbReference type="Pfam" id="PF11774"/>
    </source>
</evidence>
<keyword evidence="4" id="KW-1185">Reference proteome</keyword>
<feature type="region of interest" description="Disordered" evidence="1">
    <location>
        <begin position="54"/>
        <end position="149"/>
    </location>
</feature>
<dbReference type="InterPro" id="IPR024412">
    <property type="entry name" value="Lsr2_dim_dom"/>
</dbReference>
<dbReference type="Proteomes" id="UP000004705">
    <property type="component" value="Chromosome"/>
</dbReference>
<evidence type="ECO:0000313" key="3">
    <source>
        <dbReference type="EMBL" id="EHY90737.1"/>
    </source>
</evidence>
<proteinExistence type="predicted"/>
<organism evidence="3 4">
    <name type="scientific">Saccharomonospora azurea NA-128</name>
    <dbReference type="NCBI Taxonomy" id="882081"/>
    <lineage>
        <taxon>Bacteria</taxon>
        <taxon>Bacillati</taxon>
        <taxon>Actinomycetota</taxon>
        <taxon>Actinomycetes</taxon>
        <taxon>Pseudonocardiales</taxon>
        <taxon>Pseudonocardiaceae</taxon>
        <taxon>Saccharomonospora</taxon>
    </lineage>
</organism>
<accession>H8GBW8</accession>
<gene>
    <name evidence="3" type="ORF">SacazDRAFT_03877</name>
</gene>